<accession>A0A226X1F5</accession>
<keyword evidence="8" id="KW-0472">Membrane</keyword>
<dbReference type="EMBL" id="MTHB01000111">
    <property type="protein sequence ID" value="OXC76820.1"/>
    <property type="molecule type" value="Genomic_DNA"/>
</dbReference>
<evidence type="ECO:0000256" key="5">
    <source>
        <dbReference type="ARBA" id="ARBA00022519"/>
    </source>
</evidence>
<evidence type="ECO:0000256" key="1">
    <source>
        <dbReference type="ARBA" id="ARBA00004417"/>
    </source>
</evidence>
<feature type="domain" description="ABC transporter" evidence="9">
    <location>
        <begin position="16"/>
        <end position="267"/>
    </location>
</feature>
<dbReference type="GO" id="GO:0005524">
    <property type="term" value="F:ATP binding"/>
    <property type="evidence" value="ECO:0007669"/>
    <property type="project" value="UniProtKB-KW"/>
</dbReference>
<name>A0A226X1F5_CABSO</name>
<evidence type="ECO:0000256" key="8">
    <source>
        <dbReference type="ARBA" id="ARBA00023136"/>
    </source>
</evidence>
<dbReference type="GO" id="GO:0055085">
    <property type="term" value="P:transmembrane transport"/>
    <property type="evidence" value="ECO:0007669"/>
    <property type="project" value="UniProtKB-ARBA"/>
</dbReference>
<dbReference type="SUPFAM" id="SSF52540">
    <property type="entry name" value="P-loop containing nucleoside triphosphate hydrolases"/>
    <property type="match status" value="1"/>
</dbReference>
<comment type="subcellular location">
    <subcellularLocation>
        <location evidence="1">Cell inner membrane</location>
        <topology evidence="1">Peripheral membrane protein</topology>
    </subcellularLocation>
</comment>
<keyword evidence="5" id="KW-0997">Cell inner membrane</keyword>
<dbReference type="PANTHER" id="PTHR43297">
    <property type="entry name" value="OLIGOPEPTIDE TRANSPORT ATP-BINDING PROTEIN APPD"/>
    <property type="match status" value="1"/>
</dbReference>
<dbReference type="FunFam" id="3.40.50.300:FF:000016">
    <property type="entry name" value="Oligopeptide ABC transporter ATP-binding component"/>
    <property type="match status" value="1"/>
</dbReference>
<dbReference type="Pfam" id="PF08352">
    <property type="entry name" value="oligo_HPY"/>
    <property type="match status" value="1"/>
</dbReference>
<dbReference type="InterPro" id="IPR003593">
    <property type="entry name" value="AAA+_ATPase"/>
</dbReference>
<evidence type="ECO:0000256" key="3">
    <source>
        <dbReference type="ARBA" id="ARBA00022448"/>
    </source>
</evidence>
<reference evidence="11" key="1">
    <citation type="submission" date="2017-01" db="EMBL/GenBank/DDBJ databases">
        <title>Genome Analysis of Deinococcus marmoris KOPRI26562.</title>
        <authorList>
            <person name="Kim J.H."/>
            <person name="Oh H.-M."/>
        </authorList>
    </citation>
    <scope>NUCLEOTIDE SEQUENCE [LARGE SCALE GENOMIC DNA]</scope>
    <source>
        <strain evidence="11">PAMC 26633</strain>
    </source>
</reference>
<evidence type="ECO:0000256" key="7">
    <source>
        <dbReference type="ARBA" id="ARBA00022840"/>
    </source>
</evidence>
<protein>
    <submittedName>
        <fullName evidence="10">Oligopeptide transport ATP-binding protein OppD</fullName>
    </submittedName>
</protein>
<proteinExistence type="inferred from homology"/>
<keyword evidence="6" id="KW-0547">Nucleotide-binding</keyword>
<comment type="similarity">
    <text evidence="2">Belongs to the ABC transporter superfamily.</text>
</comment>
<evidence type="ECO:0000313" key="10">
    <source>
        <dbReference type="EMBL" id="OXC76820.1"/>
    </source>
</evidence>
<dbReference type="InterPro" id="IPR017871">
    <property type="entry name" value="ABC_transporter-like_CS"/>
</dbReference>
<dbReference type="GO" id="GO:0005886">
    <property type="term" value="C:plasma membrane"/>
    <property type="evidence" value="ECO:0007669"/>
    <property type="project" value="UniProtKB-SubCell"/>
</dbReference>
<comment type="caution">
    <text evidence="10">The sequence shown here is derived from an EMBL/GenBank/DDBJ whole genome shotgun (WGS) entry which is preliminary data.</text>
</comment>
<dbReference type="NCBIfam" id="TIGR01727">
    <property type="entry name" value="oligo_HPY"/>
    <property type="match status" value="1"/>
</dbReference>
<dbReference type="GO" id="GO:0016887">
    <property type="term" value="F:ATP hydrolysis activity"/>
    <property type="evidence" value="ECO:0007669"/>
    <property type="project" value="InterPro"/>
</dbReference>
<dbReference type="InterPro" id="IPR027417">
    <property type="entry name" value="P-loop_NTPase"/>
</dbReference>
<sequence length="346" mass="37571">MTQPMTQTMTQDPAVLEIRELRTEFRIRKQWHAAVRGVSLSVARNETVALVGESGSGKSVTALSILKLLPGAGARHAGGHILLAGRDLSTLSEAQMSHVRGNDIAMIFQEPMTSLNPTMTIGDQIIEAVRQHHATSYSEARRQALEALREVGIPGADNRLDDYPHQFSGGMRQRVMIAMALACKPKLLVADEATTALDVTIQAQILALLAQLQAAHGMSILFITHNLGVVAQIADRVAVMYAGEVVELADVDALFARPTHPYTQALLRAMPRVDLDTDEFRAIPGQAPTLASMPTGCAFAARCPSRQAQCEREHPVLQQVVGGVTGHMVRCPVRLEQLRMNLETSL</sequence>
<dbReference type="AlphaFoldDB" id="A0A226X1F5"/>
<dbReference type="InterPro" id="IPR003439">
    <property type="entry name" value="ABC_transporter-like_ATP-bd"/>
</dbReference>
<dbReference type="Gene3D" id="3.40.50.300">
    <property type="entry name" value="P-loop containing nucleotide triphosphate hydrolases"/>
    <property type="match status" value="1"/>
</dbReference>
<keyword evidence="7 10" id="KW-0067">ATP-binding</keyword>
<dbReference type="Pfam" id="PF00005">
    <property type="entry name" value="ABC_tran"/>
    <property type="match status" value="1"/>
</dbReference>
<evidence type="ECO:0000256" key="2">
    <source>
        <dbReference type="ARBA" id="ARBA00005417"/>
    </source>
</evidence>
<dbReference type="GO" id="GO:0015833">
    <property type="term" value="P:peptide transport"/>
    <property type="evidence" value="ECO:0007669"/>
    <property type="project" value="InterPro"/>
</dbReference>
<dbReference type="CDD" id="cd03257">
    <property type="entry name" value="ABC_NikE_OppD_transporters"/>
    <property type="match status" value="1"/>
</dbReference>
<organism evidence="10 11">
    <name type="scientific">Caballeronia sordidicola</name>
    <name type="common">Burkholderia sordidicola</name>
    <dbReference type="NCBI Taxonomy" id="196367"/>
    <lineage>
        <taxon>Bacteria</taxon>
        <taxon>Pseudomonadati</taxon>
        <taxon>Pseudomonadota</taxon>
        <taxon>Betaproteobacteria</taxon>
        <taxon>Burkholderiales</taxon>
        <taxon>Burkholderiaceae</taxon>
        <taxon>Caballeronia</taxon>
    </lineage>
</organism>
<keyword evidence="3" id="KW-0813">Transport</keyword>
<dbReference type="InterPro" id="IPR013563">
    <property type="entry name" value="Oligopep_ABC_C"/>
</dbReference>
<gene>
    <name evidence="10" type="ORF">BSU04_19565</name>
</gene>
<evidence type="ECO:0000313" key="11">
    <source>
        <dbReference type="Proteomes" id="UP000214720"/>
    </source>
</evidence>
<keyword evidence="4" id="KW-1003">Cell membrane</keyword>
<dbReference type="SMART" id="SM00382">
    <property type="entry name" value="AAA"/>
    <property type="match status" value="1"/>
</dbReference>
<dbReference type="RefSeq" id="WP_256983014.1">
    <property type="nucleotide sequence ID" value="NZ_MTHB01000111.1"/>
</dbReference>
<dbReference type="PROSITE" id="PS00211">
    <property type="entry name" value="ABC_TRANSPORTER_1"/>
    <property type="match status" value="1"/>
</dbReference>
<dbReference type="Proteomes" id="UP000214720">
    <property type="component" value="Unassembled WGS sequence"/>
</dbReference>
<evidence type="ECO:0000256" key="6">
    <source>
        <dbReference type="ARBA" id="ARBA00022741"/>
    </source>
</evidence>
<evidence type="ECO:0000259" key="9">
    <source>
        <dbReference type="PROSITE" id="PS50893"/>
    </source>
</evidence>
<evidence type="ECO:0000256" key="4">
    <source>
        <dbReference type="ARBA" id="ARBA00022475"/>
    </source>
</evidence>
<dbReference type="InterPro" id="IPR050388">
    <property type="entry name" value="ABC_Ni/Peptide_Import"/>
</dbReference>
<dbReference type="PANTHER" id="PTHR43297:SF2">
    <property type="entry name" value="DIPEPTIDE TRANSPORT ATP-BINDING PROTEIN DPPD"/>
    <property type="match status" value="1"/>
</dbReference>
<dbReference type="PROSITE" id="PS50893">
    <property type="entry name" value="ABC_TRANSPORTER_2"/>
    <property type="match status" value="1"/>
</dbReference>